<proteinExistence type="predicted"/>
<comment type="caution">
    <text evidence="1">The sequence shown here is derived from an EMBL/GenBank/DDBJ whole genome shotgun (WGS) entry which is preliminary data.</text>
</comment>
<gene>
    <name evidence="1" type="ORF">AWZ03_013103</name>
</gene>
<reference evidence="1 2" key="1">
    <citation type="journal article" date="2019" name="J. Hered.">
        <title>An Improved Genome Assembly for Drosophila navojoa, the Basal Species in the mojavensis Cluster.</title>
        <authorList>
            <person name="Vanderlinde T."/>
            <person name="Dupim E.G."/>
            <person name="Nazario-Yepiz N.O."/>
            <person name="Carvalho A.B."/>
        </authorList>
    </citation>
    <scope>NUCLEOTIDE SEQUENCE [LARGE SCALE GENOMIC DNA]</scope>
    <source>
        <strain evidence="1">Navoj_Jal97</strain>
        <tissue evidence="1">Whole organism</tissue>
    </source>
</reference>
<sequence>MISCALLAHTTDTAEACGSQQTRSNAIAPRNEAAAYSRRPTASRLLSSASWLAERLRSRSRLRLLSGQRVAHLAGSQCGHNSTLLITALGTGKRQLAIGNRQPATGTRYQHRQQQPRIGARQHLDLGKGELRAANL</sequence>
<dbReference type="AlphaFoldDB" id="A0A484AY34"/>
<keyword evidence="2" id="KW-1185">Reference proteome</keyword>
<organism evidence="1 2">
    <name type="scientific">Drosophila navojoa</name>
    <name type="common">Fruit fly</name>
    <dbReference type="NCBI Taxonomy" id="7232"/>
    <lineage>
        <taxon>Eukaryota</taxon>
        <taxon>Metazoa</taxon>
        <taxon>Ecdysozoa</taxon>
        <taxon>Arthropoda</taxon>
        <taxon>Hexapoda</taxon>
        <taxon>Insecta</taxon>
        <taxon>Pterygota</taxon>
        <taxon>Neoptera</taxon>
        <taxon>Endopterygota</taxon>
        <taxon>Diptera</taxon>
        <taxon>Brachycera</taxon>
        <taxon>Muscomorpha</taxon>
        <taxon>Ephydroidea</taxon>
        <taxon>Drosophilidae</taxon>
        <taxon>Drosophila</taxon>
    </lineage>
</organism>
<dbReference type="EMBL" id="LSRL02000556">
    <property type="protein sequence ID" value="TDG40475.1"/>
    <property type="molecule type" value="Genomic_DNA"/>
</dbReference>
<dbReference type="Proteomes" id="UP000295192">
    <property type="component" value="Unassembled WGS sequence"/>
</dbReference>
<evidence type="ECO:0000313" key="2">
    <source>
        <dbReference type="Proteomes" id="UP000295192"/>
    </source>
</evidence>
<evidence type="ECO:0000313" key="1">
    <source>
        <dbReference type="EMBL" id="TDG40475.1"/>
    </source>
</evidence>
<name>A0A484AY34_DRONA</name>
<protein>
    <submittedName>
        <fullName evidence="1">Uncharacterized protein</fullName>
    </submittedName>
</protein>
<accession>A0A484AY34</accession>